<gene>
    <name evidence="2" type="ORF">BJA5080_07596</name>
</gene>
<reference evidence="2 3" key="1">
    <citation type="journal article" date="2014" name="BMC Genomics">
        <title>Comparative genomics of Bradyrhizobium japonicum CPAC 15 and Bradyrhizobium diazoefficiens CPAC 7: elite model strains for understanding symbiotic performance with soybean.</title>
        <authorList>
            <person name="Siqueira A.F."/>
            <person name="Ormeno-Orrillo E."/>
            <person name="Souza R.C."/>
            <person name="Rodrigues E.P."/>
            <person name="Almeida L.G."/>
            <person name="Barcellos F.G."/>
            <person name="Batista J.S."/>
            <person name="Nakatami A.S."/>
            <person name="Martinez-Romero E."/>
            <person name="Vasconcelos A.T."/>
            <person name="Hungria M."/>
        </authorList>
    </citation>
    <scope>NUCLEOTIDE SEQUENCE [LARGE SCALE GENOMIC DNA]</scope>
    <source>
        <strain evidence="2 3">SEMIA 5080</strain>
    </source>
</reference>
<dbReference type="PANTHER" id="PTHR35528:SF3">
    <property type="entry name" value="BLL1675 PROTEIN"/>
    <property type="match status" value="1"/>
</dbReference>
<evidence type="ECO:0000313" key="3">
    <source>
        <dbReference type="Proteomes" id="UP000024900"/>
    </source>
</evidence>
<organism evidence="2 3">
    <name type="scientific">Bradyrhizobium diazoefficiens SEMIA 5080</name>
    <dbReference type="NCBI Taxonomy" id="754504"/>
    <lineage>
        <taxon>Bacteria</taxon>
        <taxon>Pseudomonadati</taxon>
        <taxon>Pseudomonadota</taxon>
        <taxon>Alphaproteobacteria</taxon>
        <taxon>Hyphomicrobiales</taxon>
        <taxon>Nitrobacteraceae</taxon>
        <taxon>Bradyrhizobium</taxon>
    </lineage>
</organism>
<dbReference type="Pfam" id="PF13610">
    <property type="entry name" value="DDE_Tnp_IS240"/>
    <property type="match status" value="1"/>
</dbReference>
<feature type="domain" description="DDE" evidence="1">
    <location>
        <begin position="101"/>
        <end position="166"/>
    </location>
</feature>
<dbReference type="Proteomes" id="UP000024900">
    <property type="component" value="Unassembled WGS sequence"/>
</dbReference>
<accession>A0A837CF28</accession>
<dbReference type="InterPro" id="IPR032874">
    <property type="entry name" value="DDE_dom"/>
</dbReference>
<dbReference type="AlphaFoldDB" id="A0A837CF28"/>
<dbReference type="EMBL" id="ADOU02000005">
    <property type="protein sequence ID" value="KGJ67551.1"/>
    <property type="molecule type" value="Genomic_DNA"/>
</dbReference>
<dbReference type="InterPro" id="IPR052183">
    <property type="entry name" value="IS_Transposase"/>
</dbReference>
<name>A0A837CF28_9BRAD</name>
<sequence>MAAVEYDGRLVLRGGSGRGAATYGTPEIYNTDHGKGVLRSHPPARFRSRLQMASGRGRYFDRGRTTLALARCRPEWLRSRRLDPAPKRLARCAAAHEEALESAGTPLRVMITDKLRSYGAARASMGFHVGHRPHKTLNNRAENSHRQTRRRERIMKRFKAPHQAQRF</sequence>
<protein>
    <submittedName>
        <fullName evidence="2">Putative transposase</fullName>
    </submittedName>
</protein>
<evidence type="ECO:0000313" key="2">
    <source>
        <dbReference type="EMBL" id="KGJ67551.1"/>
    </source>
</evidence>
<proteinExistence type="predicted"/>
<comment type="caution">
    <text evidence="2">The sequence shown here is derived from an EMBL/GenBank/DDBJ whole genome shotgun (WGS) entry which is preliminary data.</text>
</comment>
<evidence type="ECO:0000259" key="1">
    <source>
        <dbReference type="Pfam" id="PF13610"/>
    </source>
</evidence>
<dbReference type="PANTHER" id="PTHR35528">
    <property type="entry name" value="BLL1675 PROTEIN"/>
    <property type="match status" value="1"/>
</dbReference>